<gene>
    <name evidence="3" type="ORF">SNE35_06580</name>
</gene>
<keyword evidence="4" id="KW-1185">Reference proteome</keyword>
<dbReference type="Pfam" id="PF02557">
    <property type="entry name" value="VanY"/>
    <property type="match status" value="1"/>
</dbReference>
<protein>
    <submittedName>
        <fullName evidence="3">D-alanyl-D-alanine carboxypeptidase family protein</fullName>
    </submittedName>
</protein>
<keyword evidence="3" id="KW-0121">Carboxypeptidase</keyword>
<keyword evidence="3" id="KW-0378">Hydrolase</keyword>
<dbReference type="InterPro" id="IPR003709">
    <property type="entry name" value="VanY-like_core_dom"/>
</dbReference>
<evidence type="ECO:0000259" key="2">
    <source>
        <dbReference type="Pfam" id="PF02557"/>
    </source>
</evidence>
<evidence type="ECO:0000313" key="3">
    <source>
        <dbReference type="EMBL" id="MDY0744162.1"/>
    </source>
</evidence>
<evidence type="ECO:0000313" key="4">
    <source>
        <dbReference type="Proteomes" id="UP001285263"/>
    </source>
</evidence>
<proteinExistence type="predicted"/>
<dbReference type="GO" id="GO:0004180">
    <property type="term" value="F:carboxypeptidase activity"/>
    <property type="evidence" value="ECO:0007669"/>
    <property type="project" value="UniProtKB-KW"/>
</dbReference>
<name>A0ABU5DG93_9BURK</name>
<keyword evidence="3" id="KW-0645">Protease</keyword>
<dbReference type="Gene3D" id="3.30.1380.10">
    <property type="match status" value="1"/>
</dbReference>
<dbReference type="CDD" id="cd14845">
    <property type="entry name" value="L-Ala-D-Glu_peptidase_like"/>
    <property type="match status" value="1"/>
</dbReference>
<feature type="domain" description="D-alanyl-D-alanine carboxypeptidase-like core" evidence="2">
    <location>
        <begin position="96"/>
        <end position="195"/>
    </location>
</feature>
<dbReference type="Gene3D" id="2.30.30.40">
    <property type="entry name" value="SH3 Domains"/>
    <property type="match status" value="1"/>
</dbReference>
<reference evidence="3 4" key="1">
    <citation type="submission" date="2023-11" db="EMBL/GenBank/DDBJ databases">
        <title>Paucibacter sp. nov., isolated from fresh soil in Korea.</title>
        <authorList>
            <person name="Le N.T.T."/>
        </authorList>
    </citation>
    <scope>NUCLEOTIDE SEQUENCE [LARGE SCALE GENOMIC DNA]</scope>
    <source>
        <strain evidence="3 4">R3-3</strain>
    </source>
</reference>
<evidence type="ECO:0000256" key="1">
    <source>
        <dbReference type="SAM" id="MobiDB-lite"/>
    </source>
</evidence>
<dbReference type="InterPro" id="IPR009045">
    <property type="entry name" value="Zn_M74/Hedgehog-like"/>
</dbReference>
<comment type="caution">
    <text evidence="3">The sequence shown here is derived from an EMBL/GenBank/DDBJ whole genome shotgun (WGS) entry which is preliminary data.</text>
</comment>
<sequence length="260" mass="27714">MPTRYEVTATALNLRASPSAAGDILTVLRRGQQCVGAGDAQDGWLPVSYQQLSGYLSANYVRVAPGAAAPSPAPVPAPTGGVPLPADPQTRLSDQSQLHPQFRQALGVLLDKLAAENRPFKVFEAFRTPERQRWLYEQGRSRPGGIVTNAKPWESFHQYGLAVDLVLFVNGQWTWSSTGDLGAHWKRLPDLAKEAGLRTLTWEAPHVELPVALRDAAGPALLASADAGWADTLASAAARWRAAGGSGAPDLAPAQRPTTA</sequence>
<organism evidence="3 4">
    <name type="scientific">Roseateles agri</name>
    <dbReference type="NCBI Taxonomy" id="3098619"/>
    <lineage>
        <taxon>Bacteria</taxon>
        <taxon>Pseudomonadati</taxon>
        <taxon>Pseudomonadota</taxon>
        <taxon>Betaproteobacteria</taxon>
        <taxon>Burkholderiales</taxon>
        <taxon>Sphaerotilaceae</taxon>
        <taxon>Roseateles</taxon>
    </lineage>
</organism>
<accession>A0ABU5DG93</accession>
<dbReference type="Proteomes" id="UP001285263">
    <property type="component" value="Unassembled WGS sequence"/>
</dbReference>
<dbReference type="EMBL" id="JAXCLA010000002">
    <property type="protein sequence ID" value="MDY0744162.1"/>
    <property type="molecule type" value="Genomic_DNA"/>
</dbReference>
<dbReference type="SUPFAM" id="SSF55166">
    <property type="entry name" value="Hedgehog/DD-peptidase"/>
    <property type="match status" value="1"/>
</dbReference>
<dbReference type="RefSeq" id="WP_320422064.1">
    <property type="nucleotide sequence ID" value="NZ_JAXCLA010000002.1"/>
</dbReference>
<feature type="region of interest" description="Disordered" evidence="1">
    <location>
        <begin position="67"/>
        <end position="97"/>
    </location>
</feature>